<sequence length="151" mass="16107">MDMNAQPDDLESRVLDLANQAIAHQAAGEHRQAAKHWGRAIALADSGLADSGLGSDDIRHWLSAGAAETLYRLGDYAACIVAARAAQEWSRQQHAPLAALLLGQAQLRLGRREAALQALREARALGGEAVWDAIDLDLRAAAARLLRSDAA</sequence>
<evidence type="ECO:0000313" key="2">
    <source>
        <dbReference type="Proteomes" id="UP001229313"/>
    </source>
</evidence>
<dbReference type="EMBL" id="CP133568">
    <property type="protein sequence ID" value="WMT04936.1"/>
    <property type="molecule type" value="Genomic_DNA"/>
</dbReference>
<evidence type="ECO:0000313" key="1">
    <source>
        <dbReference type="EMBL" id="WMT04936.1"/>
    </source>
</evidence>
<reference evidence="1 2" key="1">
    <citation type="submission" date="2023-08" db="EMBL/GenBank/DDBJ databases">
        <title>The whole genome sequence of Lysobacter yananisis.</title>
        <authorList>
            <person name="Sun H."/>
        </authorList>
    </citation>
    <scope>NUCLEOTIDE SEQUENCE [LARGE SCALE GENOMIC DNA]</scope>
    <source>
        <strain evidence="1 2">SNNU513</strain>
    </source>
</reference>
<protein>
    <recommendedName>
        <fullName evidence="3">Tetratricopeptide repeat protein</fullName>
    </recommendedName>
</protein>
<dbReference type="InterPro" id="IPR011990">
    <property type="entry name" value="TPR-like_helical_dom_sf"/>
</dbReference>
<gene>
    <name evidence="1" type="ORF">RDV84_08865</name>
</gene>
<keyword evidence="2" id="KW-1185">Reference proteome</keyword>
<organism evidence="1 2">
    <name type="scientific">Lysobacter yananisis</name>
    <dbReference type="NCBI Taxonomy" id="1003114"/>
    <lineage>
        <taxon>Bacteria</taxon>
        <taxon>Pseudomonadati</taxon>
        <taxon>Pseudomonadota</taxon>
        <taxon>Gammaproteobacteria</taxon>
        <taxon>Lysobacterales</taxon>
        <taxon>Lysobacteraceae</taxon>
        <taxon>Lysobacter</taxon>
    </lineage>
</organism>
<proteinExistence type="predicted"/>
<name>A0ABY9PDG1_9GAMM</name>
<dbReference type="SUPFAM" id="SSF48452">
    <property type="entry name" value="TPR-like"/>
    <property type="match status" value="1"/>
</dbReference>
<evidence type="ECO:0008006" key="3">
    <source>
        <dbReference type="Google" id="ProtNLM"/>
    </source>
</evidence>
<dbReference type="Gene3D" id="1.25.40.10">
    <property type="entry name" value="Tetratricopeptide repeat domain"/>
    <property type="match status" value="1"/>
</dbReference>
<dbReference type="Proteomes" id="UP001229313">
    <property type="component" value="Chromosome"/>
</dbReference>
<accession>A0ABY9PDG1</accession>
<dbReference type="RefSeq" id="WP_309153119.1">
    <property type="nucleotide sequence ID" value="NZ_CP133568.1"/>
</dbReference>